<keyword evidence="3" id="KW-1185">Reference proteome</keyword>
<sequence length="56" mass="6436">MKYSGLAFQMLGTIGLFVFIGYKLDEWFDKTTPVNLIIFSLLGIAISLYQIIREFV</sequence>
<evidence type="ECO:0000256" key="1">
    <source>
        <dbReference type="SAM" id="Phobius"/>
    </source>
</evidence>
<accession>A0A935CC82</accession>
<protein>
    <submittedName>
        <fullName evidence="2">AtpZ/AtpI family protein</fullName>
    </submittedName>
</protein>
<keyword evidence="1" id="KW-1133">Transmembrane helix</keyword>
<dbReference type="Proteomes" id="UP000611723">
    <property type="component" value="Unassembled WGS sequence"/>
</dbReference>
<organism evidence="2 3">
    <name type="scientific">Marivirga aurantiaca</name>
    <dbReference type="NCBI Taxonomy" id="2802615"/>
    <lineage>
        <taxon>Bacteria</taxon>
        <taxon>Pseudomonadati</taxon>
        <taxon>Bacteroidota</taxon>
        <taxon>Cytophagia</taxon>
        <taxon>Cytophagales</taxon>
        <taxon>Marivirgaceae</taxon>
        <taxon>Marivirga</taxon>
    </lineage>
</organism>
<dbReference type="AlphaFoldDB" id="A0A935CC82"/>
<proteinExistence type="predicted"/>
<comment type="caution">
    <text evidence="2">The sequence shown here is derived from an EMBL/GenBank/DDBJ whole genome shotgun (WGS) entry which is preliminary data.</text>
</comment>
<dbReference type="Pfam" id="PF09527">
    <property type="entry name" value="ATPase_gene1"/>
    <property type="match status" value="1"/>
</dbReference>
<keyword evidence="1" id="KW-0812">Transmembrane</keyword>
<dbReference type="InterPro" id="IPR032820">
    <property type="entry name" value="ATPase_put"/>
</dbReference>
<gene>
    <name evidence="2" type="ORF">JKA74_12435</name>
</gene>
<name>A0A935CC82_9BACT</name>
<feature type="transmembrane region" description="Helical" evidence="1">
    <location>
        <begin position="6"/>
        <end position="22"/>
    </location>
</feature>
<evidence type="ECO:0000313" key="2">
    <source>
        <dbReference type="EMBL" id="MBK6265843.1"/>
    </source>
</evidence>
<reference evidence="2" key="1">
    <citation type="submission" date="2021-01" db="EMBL/GenBank/DDBJ databases">
        <title>Marivirga aurantiaca sp. nov., isolated from intertidal surface sediments.</title>
        <authorList>
            <person name="Zhang M."/>
        </authorList>
    </citation>
    <scope>NUCLEOTIDE SEQUENCE</scope>
    <source>
        <strain evidence="2">S37H4</strain>
    </source>
</reference>
<evidence type="ECO:0000313" key="3">
    <source>
        <dbReference type="Proteomes" id="UP000611723"/>
    </source>
</evidence>
<feature type="transmembrane region" description="Helical" evidence="1">
    <location>
        <begin position="34"/>
        <end position="52"/>
    </location>
</feature>
<dbReference type="EMBL" id="JAEQBW010000005">
    <property type="protein sequence ID" value="MBK6265843.1"/>
    <property type="molecule type" value="Genomic_DNA"/>
</dbReference>
<keyword evidence="1" id="KW-0472">Membrane</keyword>